<dbReference type="GO" id="GO:0000287">
    <property type="term" value="F:magnesium ion binding"/>
    <property type="evidence" value="ECO:0007669"/>
    <property type="project" value="TreeGrafter"/>
</dbReference>
<organism evidence="5 6">
    <name type="scientific">Roseovarius atlanticus</name>
    <dbReference type="NCBI Taxonomy" id="1641875"/>
    <lineage>
        <taxon>Bacteria</taxon>
        <taxon>Pseudomonadati</taxon>
        <taxon>Pseudomonadota</taxon>
        <taxon>Alphaproteobacteria</taxon>
        <taxon>Rhodobacterales</taxon>
        <taxon>Roseobacteraceae</taxon>
        <taxon>Roseovarius</taxon>
    </lineage>
</organism>
<accession>A0A0T5P026</accession>
<feature type="region of interest" description="Disordered" evidence="4">
    <location>
        <begin position="220"/>
        <end position="243"/>
    </location>
</feature>
<evidence type="ECO:0000256" key="4">
    <source>
        <dbReference type="SAM" id="MobiDB-lite"/>
    </source>
</evidence>
<dbReference type="SUPFAM" id="SSF56784">
    <property type="entry name" value="HAD-like"/>
    <property type="match status" value="1"/>
</dbReference>
<dbReference type="GO" id="GO:0050531">
    <property type="term" value="F:mannosyl-3-phosphoglycerate phosphatase activity"/>
    <property type="evidence" value="ECO:0007669"/>
    <property type="project" value="InterPro"/>
</dbReference>
<dbReference type="EMBL" id="LAXJ01000002">
    <property type="protein sequence ID" value="KRS14487.1"/>
    <property type="molecule type" value="Genomic_DNA"/>
</dbReference>
<sequence>MTLGPRLLVFSDLDGTLLDHRTYAWQPAAAALERLRLAGCGVILASSKTAAEIAPLRDAIGLADWPAIVENGGGLLAPGADGTEIAQTYAELRAAIARLPQGFTGFGDMTPQEITDHTGLPSDGAVRAQARQFSEPGLWIGTDADRDAFVAAAQDAGLTVQRGGRFLTLSFGGTKADRMDEVIDRYRPEHTLALGDAPNDAAMLERAEIAVVVANPASPGIPPLEREDSPGATRGRIIRTKAEGPAGWAEAVNAILDDLATTKDPNPHG</sequence>
<dbReference type="InterPro" id="IPR036412">
    <property type="entry name" value="HAD-like_sf"/>
</dbReference>
<dbReference type="NCBIfam" id="TIGR01486">
    <property type="entry name" value="HAD-SF-IIB-MPGP"/>
    <property type="match status" value="1"/>
</dbReference>
<keyword evidence="6" id="KW-1185">Reference proteome</keyword>
<dbReference type="SFLD" id="SFLDS00003">
    <property type="entry name" value="Haloacid_Dehalogenase"/>
    <property type="match status" value="1"/>
</dbReference>
<dbReference type="SFLD" id="SFLDG01142">
    <property type="entry name" value="C2.B.2:_Mannosyl-3-phosphoglyc"/>
    <property type="match status" value="1"/>
</dbReference>
<evidence type="ECO:0000256" key="3">
    <source>
        <dbReference type="ARBA" id="ARBA00022842"/>
    </source>
</evidence>
<dbReference type="InterPro" id="IPR023214">
    <property type="entry name" value="HAD_sf"/>
</dbReference>
<comment type="caution">
    <text evidence="5">The sequence shown here is derived from an EMBL/GenBank/DDBJ whole genome shotgun (WGS) entry which is preliminary data.</text>
</comment>
<dbReference type="Gene3D" id="3.30.980.20">
    <property type="entry name" value="Putative mannosyl-3-phosphoglycerate phosphatase, domain 2"/>
    <property type="match status" value="1"/>
</dbReference>
<dbReference type="GO" id="GO:0051479">
    <property type="term" value="P:mannosylglycerate biosynthetic process"/>
    <property type="evidence" value="ECO:0007669"/>
    <property type="project" value="InterPro"/>
</dbReference>
<dbReference type="OrthoDB" id="193379at2"/>
<dbReference type="RefSeq" id="WP_057789685.1">
    <property type="nucleotide sequence ID" value="NZ_LAXJ01000002.1"/>
</dbReference>
<dbReference type="SFLD" id="SFLDG01140">
    <property type="entry name" value="C2.B:_Phosphomannomutase_and_P"/>
    <property type="match status" value="1"/>
</dbReference>
<reference evidence="5 6" key="1">
    <citation type="submission" date="2015-04" db="EMBL/GenBank/DDBJ databases">
        <title>The draft genome sequence of Roseovarius sp.R12b.</title>
        <authorList>
            <person name="Li G."/>
            <person name="Lai Q."/>
            <person name="Shao Z."/>
            <person name="Yan P."/>
        </authorList>
    </citation>
    <scope>NUCLEOTIDE SEQUENCE [LARGE SCALE GENOMIC DNA]</scope>
    <source>
        <strain evidence="5 6">R12B</strain>
    </source>
</reference>
<dbReference type="PANTHER" id="PTHR10000">
    <property type="entry name" value="PHOSPHOSERINE PHOSPHATASE"/>
    <property type="match status" value="1"/>
</dbReference>
<dbReference type="Gene3D" id="3.40.50.1000">
    <property type="entry name" value="HAD superfamily/HAD-like"/>
    <property type="match status" value="1"/>
</dbReference>
<evidence type="ECO:0000256" key="1">
    <source>
        <dbReference type="ARBA" id="ARBA00022723"/>
    </source>
</evidence>
<keyword evidence="2" id="KW-0378">Hydrolase</keyword>
<dbReference type="AlphaFoldDB" id="A0A0T5P026"/>
<dbReference type="PANTHER" id="PTHR10000:SF8">
    <property type="entry name" value="HAD SUPERFAMILY HYDROLASE-LIKE, TYPE 3"/>
    <property type="match status" value="1"/>
</dbReference>
<dbReference type="STRING" id="1641875.XM53_01855"/>
<dbReference type="Proteomes" id="UP000051295">
    <property type="component" value="Unassembled WGS sequence"/>
</dbReference>
<gene>
    <name evidence="5" type="ORF">XM53_01855</name>
</gene>
<dbReference type="Pfam" id="PF08282">
    <property type="entry name" value="Hydrolase_3"/>
    <property type="match status" value="2"/>
</dbReference>
<protein>
    <submittedName>
        <fullName evidence="5">Mannosyl-3-phosphoglycerate phosphatase</fullName>
    </submittedName>
</protein>
<evidence type="ECO:0000313" key="5">
    <source>
        <dbReference type="EMBL" id="KRS14487.1"/>
    </source>
</evidence>
<name>A0A0T5P026_9RHOB</name>
<evidence type="ECO:0000313" key="6">
    <source>
        <dbReference type="Proteomes" id="UP000051295"/>
    </source>
</evidence>
<dbReference type="GO" id="GO:0005829">
    <property type="term" value="C:cytosol"/>
    <property type="evidence" value="ECO:0007669"/>
    <property type="project" value="TreeGrafter"/>
</dbReference>
<keyword evidence="3" id="KW-0460">Magnesium</keyword>
<proteinExistence type="predicted"/>
<dbReference type="PATRIC" id="fig|1641875.4.peg.1461"/>
<evidence type="ECO:0000256" key="2">
    <source>
        <dbReference type="ARBA" id="ARBA00022801"/>
    </source>
</evidence>
<keyword evidence="1" id="KW-0479">Metal-binding</keyword>
<dbReference type="InterPro" id="IPR006381">
    <property type="entry name" value="HAD-SF-IIB-MPGP"/>
</dbReference>